<feature type="compositionally biased region" description="Basic residues" evidence="1">
    <location>
        <begin position="499"/>
        <end position="510"/>
    </location>
</feature>
<dbReference type="PANTHER" id="PTHR31596:SF1">
    <property type="entry name" value="T-CELL ACTIVATION INHIBITOR, MITOCHONDRIAL"/>
    <property type="match status" value="1"/>
</dbReference>
<evidence type="ECO:0000259" key="2">
    <source>
        <dbReference type="Pfam" id="PF14687"/>
    </source>
</evidence>
<protein>
    <submittedName>
        <fullName evidence="3">DUF4460 domain-containing protein</fullName>
    </submittedName>
</protein>
<evidence type="ECO:0000256" key="1">
    <source>
        <dbReference type="SAM" id="MobiDB-lite"/>
    </source>
</evidence>
<dbReference type="InterPro" id="IPR027986">
    <property type="entry name" value="TCAIM"/>
</dbReference>
<dbReference type="AlphaFoldDB" id="A0AAX4P652"/>
<organism evidence="3 4">
    <name type="scientific">Chloropicon roscoffensis</name>
    <dbReference type="NCBI Taxonomy" id="1461544"/>
    <lineage>
        <taxon>Eukaryota</taxon>
        <taxon>Viridiplantae</taxon>
        <taxon>Chlorophyta</taxon>
        <taxon>Chloropicophyceae</taxon>
        <taxon>Chloropicales</taxon>
        <taxon>Chloropicaceae</taxon>
        <taxon>Chloropicon</taxon>
    </lineage>
</organism>
<dbReference type="PANTHER" id="PTHR31596">
    <property type="entry name" value="T-CELL ACTIVATION INHIBITOR, MITOCHONDRIAL"/>
    <property type="match status" value="1"/>
</dbReference>
<feature type="domain" description="DUF4460" evidence="2">
    <location>
        <begin position="5"/>
        <end position="89"/>
    </location>
</feature>
<sequence length="532" mass="59178">MLDAESKRCVRAVIRKIHPDKFLLFQDEQNVNSSSLSSLNAFLESLADGRTSRSLPLRFFTLDEGVSGANAGNRESRPAFTEVRVELTGRDSLFDLFDAFGVEHSGAGFRRVSQGPGDDRDFLEYMRAKVSEAVAVSERFRSLSGTATRLRDEIVDKYRFQDLRFQDVVRTSCSNAVWQVGALETLEVALESLEGESRLTFANQRIVLHRERKRGFSAVQGREVHLVVNRTLKSQLRKIDRELLGTLSKLNSYWRARVGALIPEACDVLRVKSIVGDFVYAGDGDGTTSGVEDAVLWAGKILRAREAFDLSLGPSSSQCLEGEGSFHFTVLVHSDTSLGYIEKSGTMAMVRYDCPPGALVAWLSSEEAVSFSREVEVVAEGRREEIKELAKVQRALKARQVIRVSTDGDCWRAACERLLQNSEYIMSNVDMKGIFLAIDDQYEVWDTGAVSIPHDFTLESLVENLQKALPAASKAKPALPPPPPPPNTARVSREEVAKRKQGMRRAALPRRANRPYGGKLRIRSFVRAIGGF</sequence>
<evidence type="ECO:0000313" key="3">
    <source>
        <dbReference type="EMBL" id="WZN61694.1"/>
    </source>
</evidence>
<evidence type="ECO:0000313" key="4">
    <source>
        <dbReference type="Proteomes" id="UP001472866"/>
    </source>
</evidence>
<reference evidence="3 4" key="1">
    <citation type="submission" date="2024-03" db="EMBL/GenBank/DDBJ databases">
        <title>Complete genome sequence of the green alga Chloropicon roscoffensis RCC1871.</title>
        <authorList>
            <person name="Lemieux C."/>
            <person name="Pombert J.-F."/>
            <person name="Otis C."/>
            <person name="Turmel M."/>
        </authorList>
    </citation>
    <scope>NUCLEOTIDE SEQUENCE [LARGE SCALE GENOMIC DNA]</scope>
    <source>
        <strain evidence="3 4">RCC1871</strain>
    </source>
</reference>
<dbReference type="GO" id="GO:0005739">
    <property type="term" value="C:mitochondrion"/>
    <property type="evidence" value="ECO:0007669"/>
    <property type="project" value="TreeGrafter"/>
</dbReference>
<feature type="compositionally biased region" description="Pro residues" evidence="1">
    <location>
        <begin position="478"/>
        <end position="487"/>
    </location>
</feature>
<feature type="region of interest" description="Disordered" evidence="1">
    <location>
        <begin position="472"/>
        <end position="510"/>
    </location>
</feature>
<dbReference type="Proteomes" id="UP001472866">
    <property type="component" value="Chromosome 04"/>
</dbReference>
<dbReference type="Pfam" id="PF14687">
    <property type="entry name" value="DUF4460"/>
    <property type="match status" value="1"/>
</dbReference>
<dbReference type="InterPro" id="IPR028031">
    <property type="entry name" value="DUF4460"/>
</dbReference>
<accession>A0AAX4P652</accession>
<gene>
    <name evidence="3" type="ORF">HKI87_04g32290</name>
</gene>
<proteinExistence type="predicted"/>
<name>A0AAX4P652_9CHLO</name>
<dbReference type="EMBL" id="CP151504">
    <property type="protein sequence ID" value="WZN61694.1"/>
    <property type="molecule type" value="Genomic_DNA"/>
</dbReference>
<keyword evidence="4" id="KW-1185">Reference proteome</keyword>